<keyword evidence="2" id="KW-1185">Reference proteome</keyword>
<name>A0ACB9EFK3_ARCLA</name>
<evidence type="ECO:0000313" key="1">
    <source>
        <dbReference type="EMBL" id="KAI3757445.1"/>
    </source>
</evidence>
<comment type="caution">
    <text evidence="1">The sequence shown here is derived from an EMBL/GenBank/DDBJ whole genome shotgun (WGS) entry which is preliminary data.</text>
</comment>
<gene>
    <name evidence="1" type="ORF">L6452_04982</name>
</gene>
<accession>A0ACB9EFK3</accession>
<proteinExistence type="predicted"/>
<evidence type="ECO:0000313" key="2">
    <source>
        <dbReference type="Proteomes" id="UP001055879"/>
    </source>
</evidence>
<reference evidence="1 2" key="2">
    <citation type="journal article" date="2022" name="Mol. Ecol. Resour.">
        <title>The genomes of chicory, endive, great burdock and yacon provide insights into Asteraceae paleo-polyploidization history and plant inulin production.</title>
        <authorList>
            <person name="Fan W."/>
            <person name="Wang S."/>
            <person name="Wang H."/>
            <person name="Wang A."/>
            <person name="Jiang F."/>
            <person name="Liu H."/>
            <person name="Zhao H."/>
            <person name="Xu D."/>
            <person name="Zhang Y."/>
        </authorList>
    </citation>
    <scope>NUCLEOTIDE SEQUENCE [LARGE SCALE GENOMIC DNA]</scope>
    <source>
        <strain evidence="2">cv. Niubang</strain>
    </source>
</reference>
<dbReference type="Proteomes" id="UP001055879">
    <property type="component" value="Linkage Group LG02"/>
</dbReference>
<reference evidence="2" key="1">
    <citation type="journal article" date="2022" name="Mol. Ecol. Resour.">
        <title>The genomes of chicory, endive, great burdock and yacon provide insights into Asteraceae palaeo-polyploidization history and plant inulin production.</title>
        <authorList>
            <person name="Fan W."/>
            <person name="Wang S."/>
            <person name="Wang H."/>
            <person name="Wang A."/>
            <person name="Jiang F."/>
            <person name="Liu H."/>
            <person name="Zhao H."/>
            <person name="Xu D."/>
            <person name="Zhang Y."/>
        </authorList>
    </citation>
    <scope>NUCLEOTIDE SEQUENCE [LARGE SCALE GENOMIC DNA]</scope>
    <source>
        <strain evidence="2">cv. Niubang</strain>
    </source>
</reference>
<organism evidence="1 2">
    <name type="scientific">Arctium lappa</name>
    <name type="common">Greater burdock</name>
    <name type="synonym">Lappa major</name>
    <dbReference type="NCBI Taxonomy" id="4217"/>
    <lineage>
        <taxon>Eukaryota</taxon>
        <taxon>Viridiplantae</taxon>
        <taxon>Streptophyta</taxon>
        <taxon>Embryophyta</taxon>
        <taxon>Tracheophyta</taxon>
        <taxon>Spermatophyta</taxon>
        <taxon>Magnoliopsida</taxon>
        <taxon>eudicotyledons</taxon>
        <taxon>Gunneridae</taxon>
        <taxon>Pentapetalae</taxon>
        <taxon>asterids</taxon>
        <taxon>campanulids</taxon>
        <taxon>Asterales</taxon>
        <taxon>Asteraceae</taxon>
        <taxon>Carduoideae</taxon>
        <taxon>Cardueae</taxon>
        <taxon>Arctiinae</taxon>
        <taxon>Arctium</taxon>
    </lineage>
</organism>
<dbReference type="EMBL" id="CM042048">
    <property type="protein sequence ID" value="KAI3757445.1"/>
    <property type="molecule type" value="Genomic_DNA"/>
</dbReference>
<protein>
    <submittedName>
        <fullName evidence="1">Uncharacterized protein</fullName>
    </submittedName>
</protein>
<sequence>MDASLPPTSLPLSQDRTGNPNSSSTSSLNFPFSFNDDPIYHFFDFDHNFYYNHNPSPNPPLIVDTPSNQDSSSSSFQAHVRTNEQSPVFLDLTAATNTAESSHISMDDTCLPQPHNFHRDEFNGERVHDGPKISFRIRTELEVLDDGYRWRKYGKKKVKSNPNLRNYYKCSTVGCHVKKRVERDRDDSSYMIATYIGMHNHEIPSWIPCNAQPNGVWTLQLS</sequence>